<dbReference type="GO" id="GO:1904680">
    <property type="term" value="F:peptide transmembrane transporter activity"/>
    <property type="evidence" value="ECO:0007669"/>
    <property type="project" value="TreeGrafter"/>
</dbReference>
<reference evidence="4" key="1">
    <citation type="submission" date="2020-06" db="EMBL/GenBank/DDBJ databases">
        <title>Unique genomic features of the anaerobic methanotrophic archaea.</title>
        <authorList>
            <person name="Chadwick G.L."/>
            <person name="Skennerton C.T."/>
            <person name="Laso-Perez R."/>
            <person name="Leu A.O."/>
            <person name="Speth D.R."/>
            <person name="Yu H."/>
            <person name="Morgan-Lang C."/>
            <person name="Hatzenpichler R."/>
            <person name="Goudeau D."/>
            <person name="Malmstrom R."/>
            <person name="Brazelton W.J."/>
            <person name="Woyke T."/>
            <person name="Hallam S.J."/>
            <person name="Tyson G.W."/>
            <person name="Wegener G."/>
            <person name="Boetius A."/>
            <person name="Orphan V."/>
        </authorList>
    </citation>
    <scope>NUCLEOTIDE SEQUENCE</scope>
</reference>
<keyword evidence="2" id="KW-1133">Transmembrane helix</keyword>
<proteinExistence type="predicted"/>
<dbReference type="PANTHER" id="PTHR30290">
    <property type="entry name" value="PERIPLASMIC BINDING COMPONENT OF ABC TRANSPORTER"/>
    <property type="match status" value="1"/>
</dbReference>
<evidence type="ECO:0000313" key="4">
    <source>
        <dbReference type="EMBL" id="QNO47040.1"/>
    </source>
</evidence>
<keyword evidence="2" id="KW-0812">Transmembrane</keyword>
<dbReference type="Pfam" id="PF00496">
    <property type="entry name" value="SBP_bac_5"/>
    <property type="match status" value="1"/>
</dbReference>
<name>A0A7G9YGA6_9EURY</name>
<dbReference type="GO" id="GO:0015833">
    <property type="term" value="P:peptide transport"/>
    <property type="evidence" value="ECO:0007669"/>
    <property type="project" value="TreeGrafter"/>
</dbReference>
<feature type="domain" description="Solute-binding protein family 5" evidence="3">
    <location>
        <begin position="2"/>
        <end position="162"/>
    </location>
</feature>
<protein>
    <recommendedName>
        <fullName evidence="3">Solute-binding protein family 5 domain-containing protein</fullName>
    </recommendedName>
</protein>
<organism evidence="4">
    <name type="scientific">Candidatus Methanogaster sp. ANME-2c ERB4</name>
    <dbReference type="NCBI Taxonomy" id="2759911"/>
    <lineage>
        <taxon>Archaea</taxon>
        <taxon>Methanobacteriati</taxon>
        <taxon>Methanobacteriota</taxon>
        <taxon>Stenosarchaea group</taxon>
        <taxon>Methanomicrobia</taxon>
        <taxon>Methanosarcinales</taxon>
        <taxon>ANME-2 cluster</taxon>
        <taxon>Candidatus Methanogasteraceae</taxon>
        <taxon>Candidatus Methanogaster</taxon>
    </lineage>
</organism>
<keyword evidence="2" id="KW-0472">Membrane</keyword>
<feature type="transmembrane region" description="Helical" evidence="2">
    <location>
        <begin position="285"/>
        <end position="303"/>
    </location>
</feature>
<dbReference type="InterPro" id="IPR039424">
    <property type="entry name" value="SBP_5"/>
</dbReference>
<dbReference type="Gene3D" id="3.10.105.10">
    <property type="entry name" value="Dipeptide-binding Protein, Domain 3"/>
    <property type="match status" value="1"/>
</dbReference>
<keyword evidence="1" id="KW-0732">Signal</keyword>
<dbReference type="InterPro" id="IPR000914">
    <property type="entry name" value="SBP_5_dom"/>
</dbReference>
<sequence length="310" mass="33906">MINHNREPLDNIVFRQALCYAINQSEFVDKSLRGHGKPASYGLISSESVWASPNVPNYPHNPDKAKEMISTLGYVMEDGVFTKDGKPLELQVLISMIGVGGQPTPDRDGEILKNQLEKVGIRIDLTSLDTKVVDTKVVNQDFDLAISGHGAIGGDPKILYEMTIQVPGSKPSPNTAQYNESEELNNLFDALMHEMDPEKRRAAVYEAQNVYAKELPAISLYYPTSYYAYDPDAGVEWFYTTGGISKGIPIPQNKFALIGDGISTDAETAETTAIETGTATQATPIAPGLAVIAILMAFVIVHMKRSNRKP</sequence>
<accession>A0A7G9YGA6</accession>
<evidence type="ECO:0000256" key="1">
    <source>
        <dbReference type="ARBA" id="ARBA00022729"/>
    </source>
</evidence>
<dbReference type="SUPFAM" id="SSF53850">
    <property type="entry name" value="Periplasmic binding protein-like II"/>
    <property type="match status" value="1"/>
</dbReference>
<evidence type="ECO:0000256" key="2">
    <source>
        <dbReference type="SAM" id="Phobius"/>
    </source>
</evidence>
<dbReference type="PANTHER" id="PTHR30290:SF64">
    <property type="entry name" value="ABC TRANSPORTER PERIPLASMIC BINDING PROTEIN"/>
    <property type="match status" value="1"/>
</dbReference>
<evidence type="ECO:0000259" key="3">
    <source>
        <dbReference type="Pfam" id="PF00496"/>
    </source>
</evidence>
<dbReference type="AlphaFoldDB" id="A0A7G9YGA6"/>
<dbReference type="EMBL" id="MT631239">
    <property type="protein sequence ID" value="QNO47040.1"/>
    <property type="molecule type" value="Genomic_DNA"/>
</dbReference>
<gene>
    <name evidence="4" type="ORF">NBCJMJBN_00001</name>
</gene>